<gene>
    <name evidence="3" type="ORF">ACHAWO_005453</name>
</gene>
<dbReference type="InterPro" id="IPR036508">
    <property type="entry name" value="Chitin-bd_dom_sf"/>
</dbReference>
<evidence type="ECO:0000313" key="4">
    <source>
        <dbReference type="Proteomes" id="UP001530400"/>
    </source>
</evidence>
<dbReference type="SMART" id="SM00494">
    <property type="entry name" value="ChtBD2"/>
    <property type="match status" value="1"/>
</dbReference>
<keyword evidence="4" id="KW-1185">Reference proteome</keyword>
<accession>A0ABD3QVV9</accession>
<sequence>MHFTLRHLRTLHLSMIATAATTLASAETCPAAYNGRLAINECHGYIDCMNGFEVNRANCQDDMLYSSSTENCESSDLVTECSVIVAAATEAPLPTTSLPRATRLASSTEPQVVYDGHDSVAVFSTATAVESTPETPVLIDDKEMWVPDTTQASSTTPQVVIDGPDAVAPSTTVPAGNVVTTTPKVVYDGTDATAIWSTTEAGNPSSFQEYYTPIRSKSTCIPVYANTNTRKKNLRRLPSVWDDLYPAKIACCEVFSFNQKHYDSCINN</sequence>
<dbReference type="PROSITE" id="PS50940">
    <property type="entry name" value="CHIT_BIND_II"/>
    <property type="match status" value="1"/>
</dbReference>
<feature type="signal peptide" evidence="1">
    <location>
        <begin position="1"/>
        <end position="26"/>
    </location>
</feature>
<protein>
    <recommendedName>
        <fullName evidence="2">Chitin-binding type-2 domain-containing protein</fullName>
    </recommendedName>
</protein>
<name>A0ABD3QVV9_9STRA</name>
<dbReference type="AlphaFoldDB" id="A0ABD3QVV9"/>
<proteinExistence type="predicted"/>
<keyword evidence="1" id="KW-0732">Signal</keyword>
<dbReference type="Proteomes" id="UP001530400">
    <property type="component" value="Unassembled WGS sequence"/>
</dbReference>
<feature type="chain" id="PRO_5044825504" description="Chitin-binding type-2 domain-containing protein" evidence="1">
    <location>
        <begin position="27"/>
        <end position="268"/>
    </location>
</feature>
<evidence type="ECO:0000259" key="2">
    <source>
        <dbReference type="PROSITE" id="PS50940"/>
    </source>
</evidence>
<dbReference type="EMBL" id="JALLPJ020000038">
    <property type="protein sequence ID" value="KAL3804558.1"/>
    <property type="molecule type" value="Genomic_DNA"/>
</dbReference>
<comment type="caution">
    <text evidence="3">The sequence shown here is derived from an EMBL/GenBank/DDBJ whole genome shotgun (WGS) entry which is preliminary data.</text>
</comment>
<dbReference type="Pfam" id="PF01607">
    <property type="entry name" value="CBM_14"/>
    <property type="match status" value="1"/>
</dbReference>
<evidence type="ECO:0000256" key="1">
    <source>
        <dbReference type="SAM" id="SignalP"/>
    </source>
</evidence>
<evidence type="ECO:0000313" key="3">
    <source>
        <dbReference type="EMBL" id="KAL3804558.1"/>
    </source>
</evidence>
<dbReference type="SUPFAM" id="SSF57625">
    <property type="entry name" value="Invertebrate chitin-binding proteins"/>
    <property type="match status" value="1"/>
</dbReference>
<feature type="domain" description="Chitin-binding type-2" evidence="2">
    <location>
        <begin position="26"/>
        <end position="83"/>
    </location>
</feature>
<reference evidence="3 4" key="1">
    <citation type="submission" date="2024-10" db="EMBL/GenBank/DDBJ databases">
        <title>Updated reference genomes for cyclostephanoid diatoms.</title>
        <authorList>
            <person name="Roberts W.R."/>
            <person name="Alverson A.J."/>
        </authorList>
    </citation>
    <scope>NUCLEOTIDE SEQUENCE [LARGE SCALE GENOMIC DNA]</scope>
    <source>
        <strain evidence="3 4">AJA010-31</strain>
    </source>
</reference>
<dbReference type="InterPro" id="IPR002557">
    <property type="entry name" value="Chitin-bd_dom"/>
</dbReference>
<organism evidence="3 4">
    <name type="scientific">Cyclotella atomus</name>
    <dbReference type="NCBI Taxonomy" id="382360"/>
    <lineage>
        <taxon>Eukaryota</taxon>
        <taxon>Sar</taxon>
        <taxon>Stramenopiles</taxon>
        <taxon>Ochrophyta</taxon>
        <taxon>Bacillariophyta</taxon>
        <taxon>Coscinodiscophyceae</taxon>
        <taxon>Thalassiosirophycidae</taxon>
        <taxon>Stephanodiscales</taxon>
        <taxon>Stephanodiscaceae</taxon>
        <taxon>Cyclotella</taxon>
    </lineage>
</organism>